<feature type="transmembrane region" description="Helical" evidence="1">
    <location>
        <begin position="88"/>
        <end position="109"/>
    </location>
</feature>
<keyword evidence="1" id="KW-0472">Membrane</keyword>
<evidence type="ECO:0000259" key="2">
    <source>
        <dbReference type="Pfam" id="PF04773"/>
    </source>
</evidence>
<gene>
    <name evidence="4" type="ORF">SAMN04488090_0739</name>
</gene>
<dbReference type="Pfam" id="PF04773">
    <property type="entry name" value="FecR"/>
    <property type="match status" value="1"/>
</dbReference>
<keyword evidence="1" id="KW-0812">Transmembrane</keyword>
<name>A0A1G9JSQ3_9BACT</name>
<feature type="domain" description="Protein FecR C-terminal" evidence="3">
    <location>
        <begin position="278"/>
        <end position="345"/>
    </location>
</feature>
<organism evidence="4 5">
    <name type="scientific">Siphonobacter aquaeclarae</name>
    <dbReference type="NCBI Taxonomy" id="563176"/>
    <lineage>
        <taxon>Bacteria</taxon>
        <taxon>Pseudomonadati</taxon>
        <taxon>Bacteroidota</taxon>
        <taxon>Cytophagia</taxon>
        <taxon>Cytophagales</taxon>
        <taxon>Cytophagaceae</taxon>
        <taxon>Siphonobacter</taxon>
    </lineage>
</organism>
<proteinExistence type="predicted"/>
<evidence type="ECO:0000313" key="5">
    <source>
        <dbReference type="Proteomes" id="UP000198901"/>
    </source>
</evidence>
<dbReference type="PIRSF" id="PIRSF018266">
    <property type="entry name" value="FecR"/>
    <property type="match status" value="1"/>
</dbReference>
<feature type="domain" description="FecR protein" evidence="2">
    <location>
        <begin position="140"/>
        <end position="226"/>
    </location>
</feature>
<dbReference type="InterPro" id="IPR032508">
    <property type="entry name" value="FecR_C"/>
</dbReference>
<evidence type="ECO:0000313" key="4">
    <source>
        <dbReference type="EMBL" id="SDL40402.1"/>
    </source>
</evidence>
<dbReference type="STRING" id="563176.SAMN04488090_0739"/>
<dbReference type="PANTHER" id="PTHR30273:SF2">
    <property type="entry name" value="PROTEIN FECR"/>
    <property type="match status" value="1"/>
</dbReference>
<keyword evidence="5" id="KW-1185">Reference proteome</keyword>
<reference evidence="4 5" key="1">
    <citation type="submission" date="2016-10" db="EMBL/GenBank/DDBJ databases">
        <authorList>
            <person name="de Groot N.N."/>
        </authorList>
    </citation>
    <scope>NUCLEOTIDE SEQUENCE [LARGE SCALE GENOMIC DNA]</scope>
    <source>
        <strain evidence="4 5">DSM 21668</strain>
    </source>
</reference>
<dbReference type="EMBL" id="FNGS01000002">
    <property type="protein sequence ID" value="SDL40402.1"/>
    <property type="molecule type" value="Genomic_DNA"/>
</dbReference>
<protein>
    <submittedName>
        <fullName evidence="4">FecR family protein</fullName>
    </submittedName>
</protein>
<evidence type="ECO:0000256" key="1">
    <source>
        <dbReference type="SAM" id="Phobius"/>
    </source>
</evidence>
<dbReference type="RefSeq" id="WP_093197969.1">
    <property type="nucleotide sequence ID" value="NZ_FNGS01000002.1"/>
</dbReference>
<accession>A0A1G9JSQ3</accession>
<dbReference type="Proteomes" id="UP000198901">
    <property type="component" value="Unassembled WGS sequence"/>
</dbReference>
<dbReference type="InterPro" id="IPR006860">
    <property type="entry name" value="FecR"/>
</dbReference>
<dbReference type="Pfam" id="PF16344">
    <property type="entry name" value="FecR_C"/>
    <property type="match status" value="1"/>
</dbReference>
<sequence length="352" mass="39666">MKNYTVYETIEDFLADDSFLKWARGVIDDETLEWEHWLATHPHKREVVDEAIRLLNSLQVRPVRELTDEEVEVLVSAARPRRQHRFAIGRWAAAAAMTLLVGYGSYQFYCWQSADTRVSTYQALTRAQSASLIEHVNTTHQPLLVKLPDGSTVVLKSEAKISFNPSFGGKRREVFLDGEAIFDVIKNPARPFYVYSNELTTRVLGTSFIVKTSENDVTVAVKSGKVSVFHGADNTDRPNALVLMPNQQAVFRRRDANLVREKAAEPVLPRPEIAVAGFEFSDTPLDEVFKQIQLTYGIQIVYDRETLSRCPLTASLTNRPLTETLDIICKAIEAHYDVLDGQIVVHGKGCRG</sequence>
<keyword evidence="1" id="KW-1133">Transmembrane helix</keyword>
<dbReference type="Gene3D" id="2.60.120.1440">
    <property type="match status" value="1"/>
</dbReference>
<dbReference type="Gene3D" id="3.55.50.30">
    <property type="match status" value="1"/>
</dbReference>
<evidence type="ECO:0000259" key="3">
    <source>
        <dbReference type="Pfam" id="PF16344"/>
    </source>
</evidence>
<dbReference type="InterPro" id="IPR012373">
    <property type="entry name" value="Ferrdict_sens_TM"/>
</dbReference>
<dbReference type="OrthoDB" id="645173at2"/>
<dbReference type="PANTHER" id="PTHR30273">
    <property type="entry name" value="PERIPLASMIC SIGNAL SENSOR AND SIGMA FACTOR ACTIVATOR FECR-RELATED"/>
    <property type="match status" value="1"/>
</dbReference>
<dbReference type="AlphaFoldDB" id="A0A1G9JSQ3"/>
<dbReference type="GO" id="GO:0016989">
    <property type="term" value="F:sigma factor antagonist activity"/>
    <property type="evidence" value="ECO:0007669"/>
    <property type="project" value="TreeGrafter"/>
</dbReference>